<keyword evidence="7 11" id="KW-0067">ATP-binding</keyword>
<dbReference type="GO" id="GO:0006270">
    <property type="term" value="P:DNA replication initiation"/>
    <property type="evidence" value="ECO:0007669"/>
    <property type="project" value="TreeGrafter"/>
</dbReference>
<dbReference type="GO" id="GO:0033314">
    <property type="term" value="P:mitotic DNA replication checkpoint signaling"/>
    <property type="evidence" value="ECO:0007669"/>
    <property type="project" value="TreeGrafter"/>
</dbReference>
<dbReference type="SMART" id="SM00382">
    <property type="entry name" value="AAA"/>
    <property type="match status" value="1"/>
</dbReference>
<feature type="domain" description="AAA+ ATPase" evidence="12">
    <location>
        <begin position="46"/>
        <end position="197"/>
    </location>
</feature>
<dbReference type="SUPFAM" id="SSF52540">
    <property type="entry name" value="P-loop containing nucleoside triphosphate hydrolases"/>
    <property type="match status" value="1"/>
</dbReference>
<name>A0A4P9ZTF8_9FUNG</name>
<keyword evidence="14" id="KW-1185">Reference proteome</keyword>
<dbReference type="PANTHER" id="PTHR10763:SF23">
    <property type="entry name" value="ORIGIN RECOGNITION COMPLEX SUBUNIT 1"/>
    <property type="match status" value="1"/>
</dbReference>
<evidence type="ECO:0000256" key="11">
    <source>
        <dbReference type="RuleBase" id="RU365058"/>
    </source>
</evidence>
<keyword evidence="8" id="KW-0460">Magnesium</keyword>
<evidence type="ECO:0000313" key="14">
    <source>
        <dbReference type="Proteomes" id="UP000268162"/>
    </source>
</evidence>
<evidence type="ECO:0000256" key="9">
    <source>
        <dbReference type="ARBA" id="ARBA00023125"/>
    </source>
</evidence>
<dbReference type="FunFam" id="1.10.8.60:FF:000062">
    <property type="entry name" value="Origin recognition complex subunit 1"/>
    <property type="match status" value="1"/>
</dbReference>
<evidence type="ECO:0000256" key="10">
    <source>
        <dbReference type="ARBA" id="ARBA00023242"/>
    </source>
</evidence>
<comment type="subcellular location">
    <subcellularLocation>
        <location evidence="1 11">Nucleus</location>
    </subcellularLocation>
</comment>
<reference evidence="14" key="1">
    <citation type="journal article" date="2018" name="Nat. Microbiol.">
        <title>Leveraging single-cell genomics to expand the fungal tree of life.</title>
        <authorList>
            <person name="Ahrendt S.R."/>
            <person name="Quandt C.A."/>
            <person name="Ciobanu D."/>
            <person name="Clum A."/>
            <person name="Salamov A."/>
            <person name="Andreopoulos B."/>
            <person name="Cheng J.F."/>
            <person name="Woyke T."/>
            <person name="Pelin A."/>
            <person name="Henrissat B."/>
            <person name="Reynolds N.K."/>
            <person name="Benny G.L."/>
            <person name="Smith M.E."/>
            <person name="James T.Y."/>
            <person name="Grigoriev I.V."/>
        </authorList>
    </citation>
    <scope>NUCLEOTIDE SEQUENCE [LARGE SCALE GENOMIC DNA]</scope>
    <source>
        <strain evidence="14">RSA 468</strain>
    </source>
</reference>
<keyword evidence="4 11" id="KW-0235">DNA replication</keyword>
<dbReference type="Gene3D" id="1.10.8.60">
    <property type="match status" value="1"/>
</dbReference>
<dbReference type="GO" id="GO:0016887">
    <property type="term" value="F:ATP hydrolysis activity"/>
    <property type="evidence" value="ECO:0007669"/>
    <property type="project" value="InterPro"/>
</dbReference>
<dbReference type="InterPro" id="IPR003959">
    <property type="entry name" value="ATPase_AAA_core"/>
</dbReference>
<dbReference type="Pfam" id="PF09079">
    <property type="entry name" value="WHD_Cdc6"/>
    <property type="match status" value="1"/>
</dbReference>
<dbReference type="GO" id="GO:0003688">
    <property type="term" value="F:DNA replication origin binding"/>
    <property type="evidence" value="ECO:0007669"/>
    <property type="project" value="TreeGrafter"/>
</dbReference>
<keyword evidence="9 11" id="KW-0238">DNA-binding</keyword>
<dbReference type="GO" id="GO:0046872">
    <property type="term" value="F:metal ion binding"/>
    <property type="evidence" value="ECO:0007669"/>
    <property type="project" value="UniProtKB-KW"/>
</dbReference>
<keyword evidence="5" id="KW-0479">Metal-binding</keyword>
<evidence type="ECO:0000256" key="2">
    <source>
        <dbReference type="ARBA" id="ARBA00008398"/>
    </source>
</evidence>
<evidence type="ECO:0000256" key="3">
    <source>
        <dbReference type="ARBA" id="ARBA00019081"/>
    </source>
</evidence>
<evidence type="ECO:0000256" key="6">
    <source>
        <dbReference type="ARBA" id="ARBA00022741"/>
    </source>
</evidence>
<proteinExistence type="inferred from homology"/>
<protein>
    <recommendedName>
        <fullName evidence="3 11">Origin recognition complex subunit 1</fullName>
    </recommendedName>
</protein>
<dbReference type="Pfam" id="PF00004">
    <property type="entry name" value="AAA"/>
    <property type="match status" value="1"/>
</dbReference>
<evidence type="ECO:0000256" key="1">
    <source>
        <dbReference type="ARBA" id="ARBA00004123"/>
    </source>
</evidence>
<dbReference type="PANTHER" id="PTHR10763">
    <property type="entry name" value="CELL DIVISION CONTROL PROTEIN 6-RELATED"/>
    <property type="match status" value="1"/>
</dbReference>
<dbReference type="AlphaFoldDB" id="A0A4P9ZTF8"/>
<evidence type="ECO:0000256" key="8">
    <source>
        <dbReference type="ARBA" id="ARBA00022842"/>
    </source>
</evidence>
<evidence type="ECO:0000256" key="4">
    <source>
        <dbReference type="ARBA" id="ARBA00022705"/>
    </source>
</evidence>
<dbReference type="GO" id="GO:0005524">
    <property type="term" value="F:ATP binding"/>
    <property type="evidence" value="ECO:0007669"/>
    <property type="project" value="UniProtKB-KW"/>
</dbReference>
<dbReference type="InterPro" id="IPR003593">
    <property type="entry name" value="AAA+_ATPase"/>
</dbReference>
<comment type="similarity">
    <text evidence="2 11">Belongs to the ORC1 family.</text>
</comment>
<keyword evidence="6 11" id="KW-0547">Nucleotide-binding</keyword>
<comment type="subunit">
    <text evidence="11">ORC is composed of six subunits.</text>
</comment>
<gene>
    <name evidence="13" type="ORF">BJ085DRAFT_38332</name>
</gene>
<dbReference type="STRING" id="215637.A0A4P9ZTF8"/>
<dbReference type="Proteomes" id="UP000268162">
    <property type="component" value="Unassembled WGS sequence"/>
</dbReference>
<organism evidence="13 14">
    <name type="scientific">Dimargaris cristalligena</name>
    <dbReference type="NCBI Taxonomy" id="215637"/>
    <lineage>
        <taxon>Eukaryota</taxon>
        <taxon>Fungi</taxon>
        <taxon>Fungi incertae sedis</taxon>
        <taxon>Zoopagomycota</taxon>
        <taxon>Kickxellomycotina</taxon>
        <taxon>Dimargaritomycetes</taxon>
        <taxon>Dimargaritales</taxon>
        <taxon>Dimargaritaceae</taxon>
        <taxon>Dimargaris</taxon>
    </lineage>
</organism>
<dbReference type="GO" id="GO:0005664">
    <property type="term" value="C:nuclear origin of replication recognition complex"/>
    <property type="evidence" value="ECO:0007669"/>
    <property type="project" value="TreeGrafter"/>
</dbReference>
<keyword evidence="10 11" id="KW-0539">Nucleus</keyword>
<dbReference type="FunFam" id="3.40.50.300:FF:000199">
    <property type="entry name" value="Origin recognition complex subunit 1"/>
    <property type="match status" value="1"/>
</dbReference>
<evidence type="ECO:0000256" key="7">
    <source>
        <dbReference type="ARBA" id="ARBA00022840"/>
    </source>
</evidence>
<evidence type="ECO:0000259" key="12">
    <source>
        <dbReference type="SMART" id="SM00382"/>
    </source>
</evidence>
<dbReference type="Gene3D" id="3.40.50.300">
    <property type="entry name" value="P-loop containing nucleotide triphosphate hydrolases"/>
    <property type="match status" value="1"/>
</dbReference>
<dbReference type="InterPro" id="IPR027417">
    <property type="entry name" value="P-loop_NTPase"/>
</dbReference>
<dbReference type="InterPro" id="IPR054425">
    <property type="entry name" value="Cdc6_ORC1-like_ATPase_lid"/>
</dbReference>
<comment type="function">
    <text evidence="11">Component of the origin recognition complex (ORC) that binds origins of replication. DNA-binding is ATP-dependent, however specific DNA sequences that define origins of replication have not been identified so far. ORC is required to assemble the pre-replication complex necessary to initiate DNA replication.</text>
</comment>
<evidence type="ECO:0000313" key="13">
    <source>
        <dbReference type="EMBL" id="RKP36755.1"/>
    </source>
</evidence>
<accession>A0A4P9ZTF8</accession>
<dbReference type="InterPro" id="IPR050311">
    <property type="entry name" value="ORC1/CDC6"/>
</dbReference>
<sequence>MAATANALRLAREQLHVSAVPDSLPGREGEFRDILGHLETAIRDKVGTCIYISGVPGTGKTATVREVIQHLANASKQKKGSKFKYVEINGMKLTEPAQSYSLLYHFLTGEKATHKHAADLLEKHFQNPNDNSEPCVVLMDELDLLVTRKQTIMYNFFEWPNRANSRLIVIAIANTMDLPERVLSNKVSSRLGLTRINFQPYTHQQLFKIVESRLIGLGAFDSDAIELCARKVSSVSGDARRALDICRRAIEVVEDNADQNLEAPAQVTMNIIDRVVKEMTSSGNTLFVKHASTHQKLFLVALRNQLQKVGLPETSFHSVAHHHIQLCRLHNLEIPTSSVLLAICSALGAARCLLAESSRLDVHQKIRLNISDSDLVAALKPDSFFRAMVA</sequence>
<evidence type="ECO:0000256" key="5">
    <source>
        <dbReference type="ARBA" id="ARBA00022723"/>
    </source>
</evidence>
<dbReference type="EMBL" id="ML002600">
    <property type="protein sequence ID" value="RKP36755.1"/>
    <property type="molecule type" value="Genomic_DNA"/>
</dbReference>
<dbReference type="Pfam" id="PF22606">
    <property type="entry name" value="Cdc6-ORC-like_ATPase_lid"/>
    <property type="match status" value="1"/>
</dbReference>
<dbReference type="InterPro" id="IPR015163">
    <property type="entry name" value="Cdc6_C"/>
</dbReference>
<dbReference type="CDD" id="cd00009">
    <property type="entry name" value="AAA"/>
    <property type="match status" value="1"/>
</dbReference>
<keyword evidence="13" id="KW-0378">Hydrolase</keyword>